<keyword evidence="2" id="KW-1185">Reference proteome</keyword>
<dbReference type="EMBL" id="JAWDJW010006347">
    <property type="protein sequence ID" value="KAK3065219.1"/>
    <property type="molecule type" value="Genomic_DNA"/>
</dbReference>
<organism evidence="1 2">
    <name type="scientific">Coniosporium uncinatum</name>
    <dbReference type="NCBI Taxonomy" id="93489"/>
    <lineage>
        <taxon>Eukaryota</taxon>
        <taxon>Fungi</taxon>
        <taxon>Dikarya</taxon>
        <taxon>Ascomycota</taxon>
        <taxon>Pezizomycotina</taxon>
        <taxon>Dothideomycetes</taxon>
        <taxon>Dothideomycetes incertae sedis</taxon>
        <taxon>Coniosporium</taxon>
    </lineage>
</organism>
<reference evidence="1" key="1">
    <citation type="submission" date="2024-09" db="EMBL/GenBank/DDBJ databases">
        <title>Black Yeasts Isolated from many extreme environments.</title>
        <authorList>
            <person name="Coleine C."/>
            <person name="Stajich J.E."/>
            <person name="Selbmann L."/>
        </authorList>
    </citation>
    <scope>NUCLEOTIDE SEQUENCE</scope>
    <source>
        <strain evidence="1">CCFEE 5737</strain>
    </source>
</reference>
<dbReference type="Proteomes" id="UP001186974">
    <property type="component" value="Unassembled WGS sequence"/>
</dbReference>
<comment type="caution">
    <text evidence="1">The sequence shown here is derived from an EMBL/GenBank/DDBJ whole genome shotgun (WGS) entry which is preliminary data.</text>
</comment>
<evidence type="ECO:0000313" key="1">
    <source>
        <dbReference type="EMBL" id="KAK3065219.1"/>
    </source>
</evidence>
<proteinExistence type="predicted"/>
<protein>
    <submittedName>
        <fullName evidence="1">Uncharacterized protein</fullName>
    </submittedName>
</protein>
<name>A0ACC3DCN1_9PEZI</name>
<accession>A0ACC3DCN1</accession>
<gene>
    <name evidence="1" type="ORF">LTS18_005636</name>
</gene>
<sequence length="274" mass="30848">MDWPVAALAIRAQNSTAVPNASGRIIHAVRDDSDWQHQIQDGEEDAQGPQTVAPTSKTFRGDSPHPDRKSFYDLPAEIRLEIYKLIAHTLLDQVGDRVPTQAWSGGGDTWRRAVRRQHRWALGFSSVSSVVRSEFLEEYYSLFQYCVQEGDDDDSISLGGCRTFVRGIGEANARLLRKMALAVGYCGEDCDEQIIGAVETMALTEGCEVEVRVQHNYYAKTERWQQCVRQSDGAWRCRHGQYSNFVVGKDGILKASDEEEGRKESQESLQQRTS</sequence>
<evidence type="ECO:0000313" key="2">
    <source>
        <dbReference type="Proteomes" id="UP001186974"/>
    </source>
</evidence>